<reference evidence="2" key="1">
    <citation type="journal article" date="2022" name="bioRxiv">
        <title>Sequencing and chromosome-scale assembly of the giantPleurodeles waltlgenome.</title>
        <authorList>
            <person name="Brown T."/>
            <person name="Elewa A."/>
            <person name="Iarovenko S."/>
            <person name="Subramanian E."/>
            <person name="Araus A.J."/>
            <person name="Petzold A."/>
            <person name="Susuki M."/>
            <person name="Suzuki K.-i.T."/>
            <person name="Hayashi T."/>
            <person name="Toyoda A."/>
            <person name="Oliveira C."/>
            <person name="Osipova E."/>
            <person name="Leigh N.D."/>
            <person name="Simon A."/>
            <person name="Yun M.H."/>
        </authorList>
    </citation>
    <scope>NUCLEOTIDE SEQUENCE</scope>
    <source>
        <strain evidence="2">20211129_DDA</strain>
        <tissue evidence="2">Liver</tissue>
    </source>
</reference>
<dbReference type="Proteomes" id="UP001066276">
    <property type="component" value="Chromosome 2_1"/>
</dbReference>
<dbReference type="EMBL" id="JANPWB010000003">
    <property type="protein sequence ID" value="KAJ1203228.1"/>
    <property type="molecule type" value="Genomic_DNA"/>
</dbReference>
<gene>
    <name evidence="2" type="ORF">NDU88_007021</name>
</gene>
<evidence type="ECO:0000256" key="1">
    <source>
        <dbReference type="SAM" id="MobiDB-lite"/>
    </source>
</evidence>
<comment type="caution">
    <text evidence="2">The sequence shown here is derived from an EMBL/GenBank/DDBJ whole genome shotgun (WGS) entry which is preliminary data.</text>
</comment>
<proteinExistence type="predicted"/>
<accession>A0AAV7VSB0</accession>
<name>A0AAV7VSB0_PLEWA</name>
<sequence>MLCCSVAVVFRPWHRGGSTPSGSSPPLSARGGSAAPQHPGSQGGRGPVRAPPSRRAPGPVRRRTLVRGSAEVRRPHPLLRPRSRLPSPGSRNSATPGAPSLDQLGGHAGSQKRRGRPSIYQLGLPGAWRSSLRRPFPLTAISFDGQITPVAAF</sequence>
<feature type="compositionally biased region" description="Low complexity" evidence="1">
    <location>
        <begin position="16"/>
        <end position="28"/>
    </location>
</feature>
<feature type="region of interest" description="Disordered" evidence="1">
    <location>
        <begin position="13"/>
        <end position="118"/>
    </location>
</feature>
<dbReference type="AlphaFoldDB" id="A0AAV7VSB0"/>
<evidence type="ECO:0000313" key="2">
    <source>
        <dbReference type="EMBL" id="KAJ1203228.1"/>
    </source>
</evidence>
<evidence type="ECO:0000313" key="3">
    <source>
        <dbReference type="Proteomes" id="UP001066276"/>
    </source>
</evidence>
<keyword evidence="3" id="KW-1185">Reference proteome</keyword>
<protein>
    <submittedName>
        <fullName evidence="2">Uncharacterized protein</fullName>
    </submittedName>
</protein>
<organism evidence="2 3">
    <name type="scientific">Pleurodeles waltl</name>
    <name type="common">Iberian ribbed newt</name>
    <dbReference type="NCBI Taxonomy" id="8319"/>
    <lineage>
        <taxon>Eukaryota</taxon>
        <taxon>Metazoa</taxon>
        <taxon>Chordata</taxon>
        <taxon>Craniata</taxon>
        <taxon>Vertebrata</taxon>
        <taxon>Euteleostomi</taxon>
        <taxon>Amphibia</taxon>
        <taxon>Batrachia</taxon>
        <taxon>Caudata</taxon>
        <taxon>Salamandroidea</taxon>
        <taxon>Salamandridae</taxon>
        <taxon>Pleurodelinae</taxon>
        <taxon>Pleurodeles</taxon>
    </lineage>
</organism>